<name>A0A1V9EMU8_9BACT</name>
<evidence type="ECO:0000313" key="1">
    <source>
        <dbReference type="EMBL" id="OQP47372.1"/>
    </source>
</evidence>
<reference evidence="2" key="1">
    <citation type="submission" date="2016-04" db="EMBL/GenBank/DDBJ databases">
        <authorList>
            <person name="Chen L."/>
            <person name="Zhuang W."/>
            <person name="Wang G."/>
        </authorList>
    </citation>
    <scope>NUCLEOTIDE SEQUENCE [LARGE SCALE GENOMIC DNA]</scope>
    <source>
        <strain evidence="2">17621</strain>
    </source>
</reference>
<dbReference type="EMBL" id="LVXG01000023">
    <property type="protein sequence ID" value="OQP47372.1"/>
    <property type="molecule type" value="Genomic_DNA"/>
</dbReference>
<keyword evidence="2" id="KW-1185">Reference proteome</keyword>
<proteinExistence type="predicted"/>
<dbReference type="InterPro" id="IPR016181">
    <property type="entry name" value="Acyl_CoA_acyltransferase"/>
</dbReference>
<dbReference type="OrthoDB" id="2989563at2"/>
<sequence>MQITCSTPGITGGKDGFLSSTCLHPKNEIVYTKLFPHSSYTLSLRPFSIPRDMPAIYSWAWKLSRAANTVAASYLYAGSSDFARSFMVLLNNRLALCQVDICSADKDGLYDTFPDSSGSYVIRLLMNSNKKTVRPLHLKALQTCLEYFFLFPEIKQIIAEPEAGNKMYNEILLKAGFRHQEQVFSQYTVCNLLVCTRQSFIPEVH</sequence>
<dbReference type="STRING" id="354355.SAMN05660816_01560"/>
<comment type="caution">
    <text evidence="1">The sequence shown here is derived from an EMBL/GenBank/DDBJ whole genome shotgun (WGS) entry which is preliminary data.</text>
</comment>
<evidence type="ECO:0008006" key="3">
    <source>
        <dbReference type="Google" id="ProtNLM"/>
    </source>
</evidence>
<dbReference type="RefSeq" id="WP_090519335.1">
    <property type="nucleotide sequence ID" value="NZ_FOCZ01000002.1"/>
</dbReference>
<dbReference type="Gene3D" id="3.40.630.30">
    <property type="match status" value="1"/>
</dbReference>
<dbReference type="Proteomes" id="UP000192610">
    <property type="component" value="Unassembled WGS sequence"/>
</dbReference>
<organism evidence="1 2">
    <name type="scientific">Niastella yeongjuensis</name>
    <dbReference type="NCBI Taxonomy" id="354355"/>
    <lineage>
        <taxon>Bacteria</taxon>
        <taxon>Pseudomonadati</taxon>
        <taxon>Bacteroidota</taxon>
        <taxon>Chitinophagia</taxon>
        <taxon>Chitinophagales</taxon>
        <taxon>Chitinophagaceae</taxon>
        <taxon>Niastella</taxon>
    </lineage>
</organism>
<dbReference type="SUPFAM" id="SSF55729">
    <property type="entry name" value="Acyl-CoA N-acyltransferases (Nat)"/>
    <property type="match status" value="1"/>
</dbReference>
<dbReference type="AlphaFoldDB" id="A0A1V9EMU8"/>
<accession>A0A1V9EMU8</accession>
<evidence type="ECO:0000313" key="2">
    <source>
        <dbReference type="Proteomes" id="UP000192610"/>
    </source>
</evidence>
<gene>
    <name evidence="1" type="ORF">A4H97_07675</name>
</gene>
<protein>
    <recommendedName>
        <fullName evidence="3">Acyltransferase MbtK/IucB-like conserved domain-containing protein</fullName>
    </recommendedName>
</protein>